<comment type="caution">
    <text evidence="3">The sequence shown here is derived from an EMBL/GenBank/DDBJ whole genome shotgun (WGS) entry which is preliminary data.</text>
</comment>
<reference evidence="3 4" key="1">
    <citation type="submission" date="2020-09" db="EMBL/GenBank/DDBJ databases">
        <title>Novel species in genus Gordonia.</title>
        <authorList>
            <person name="Zhang G."/>
        </authorList>
    </citation>
    <scope>NUCLEOTIDE SEQUENCE [LARGE SCALE GENOMIC DNA]</scope>
    <source>
        <strain evidence="3 4">ON-33</strain>
    </source>
</reference>
<evidence type="ECO:0000313" key="4">
    <source>
        <dbReference type="Proteomes" id="UP000602395"/>
    </source>
</evidence>
<organism evidence="3 4">
    <name type="scientific">Gordonia hankookensis</name>
    <dbReference type="NCBI Taxonomy" id="589403"/>
    <lineage>
        <taxon>Bacteria</taxon>
        <taxon>Bacillati</taxon>
        <taxon>Actinomycetota</taxon>
        <taxon>Actinomycetes</taxon>
        <taxon>Mycobacteriales</taxon>
        <taxon>Gordoniaceae</taxon>
        <taxon>Gordonia</taxon>
    </lineage>
</organism>
<gene>
    <name evidence="3" type="ORF">IDF66_03560</name>
</gene>
<dbReference type="Pfam" id="PF03703">
    <property type="entry name" value="bPH_2"/>
    <property type="match status" value="1"/>
</dbReference>
<evidence type="ECO:0000313" key="3">
    <source>
        <dbReference type="EMBL" id="MBD1318648.1"/>
    </source>
</evidence>
<feature type="transmembrane region" description="Helical" evidence="1">
    <location>
        <begin position="372"/>
        <end position="389"/>
    </location>
</feature>
<evidence type="ECO:0000259" key="2">
    <source>
        <dbReference type="Pfam" id="PF03703"/>
    </source>
</evidence>
<dbReference type="PANTHER" id="PTHR34473:SF2">
    <property type="entry name" value="UPF0699 TRANSMEMBRANE PROTEIN YDBT"/>
    <property type="match status" value="1"/>
</dbReference>
<sequence length="504" mass="54220">MTRPDNPPAEIFRDDGPEVWHRLSPWMIAVRPIEQLPQLIPLVIAIVFAGRGAPDISIILTLIAVPLITIVPWLVTRYQVTDEHVRVRSGLITRKVATARRDRIRSVDLTASVPHRVLGLKKVRIGTGGDKESSVVELNAIPAAEADTLYRHLMATVARTTRPSVLTEVAPSHRSAPPEQLSRLQLSWLRFAPFSLTGFAAAAAAGGLAAQFANEAGLFEQGATAAEHAIDRIRDIPVSLVVTASVIVVIAVGALLSFGGYVLAYWNFSLVRNHRDGTLLIRRGLLTTNASSLDENRVRGVHLHEPVLMRAVRGARLNAIATGSSKNPLLLPPAPFDEAVRVGQFVAHDGDELTSPLNRHGRGALVRRLTRGFWGGLLFAVVVVIAVIGPLTWPWLFLAAVVALASSALGVVRYRNLGVRVTATAVVIAPPRVARHRYVVSREGVVGWASSASFFQRRRGVETTVVATAAGAEAYAAVDLDPAAAAELMTAVSPDLLAPFVVSR</sequence>
<dbReference type="EMBL" id="JACWMS010000001">
    <property type="protein sequence ID" value="MBD1318648.1"/>
    <property type="molecule type" value="Genomic_DNA"/>
</dbReference>
<feature type="transmembrane region" description="Helical" evidence="1">
    <location>
        <begin position="191"/>
        <end position="213"/>
    </location>
</feature>
<keyword evidence="4" id="KW-1185">Reference proteome</keyword>
<dbReference type="InterPro" id="IPR014529">
    <property type="entry name" value="UCP026631"/>
</dbReference>
<accession>A0ABR7W7B3</accession>
<dbReference type="Proteomes" id="UP000602395">
    <property type="component" value="Unassembled WGS sequence"/>
</dbReference>
<dbReference type="InterPro" id="IPR005182">
    <property type="entry name" value="YdbS-like_PH"/>
</dbReference>
<evidence type="ECO:0000256" key="1">
    <source>
        <dbReference type="SAM" id="Phobius"/>
    </source>
</evidence>
<dbReference type="PANTHER" id="PTHR34473">
    <property type="entry name" value="UPF0699 TRANSMEMBRANE PROTEIN YDBS"/>
    <property type="match status" value="1"/>
</dbReference>
<name>A0ABR7W7B3_9ACTN</name>
<feature type="domain" description="YdbS-like PH" evidence="2">
    <location>
        <begin position="73"/>
        <end position="153"/>
    </location>
</feature>
<feature type="transmembrane region" description="Helical" evidence="1">
    <location>
        <begin position="395"/>
        <end position="412"/>
    </location>
</feature>
<dbReference type="PIRSF" id="PIRSF026631">
    <property type="entry name" value="UCP026631"/>
    <property type="match status" value="1"/>
</dbReference>
<feature type="transmembrane region" description="Helical" evidence="1">
    <location>
        <begin position="240"/>
        <end position="266"/>
    </location>
</feature>
<keyword evidence="1" id="KW-0472">Membrane</keyword>
<protein>
    <submittedName>
        <fullName evidence="3">PH domain-containing protein</fullName>
    </submittedName>
</protein>
<dbReference type="RefSeq" id="WP_190265744.1">
    <property type="nucleotide sequence ID" value="NZ_BAABAD010000003.1"/>
</dbReference>
<keyword evidence="1" id="KW-1133">Transmembrane helix</keyword>
<keyword evidence="1" id="KW-0812">Transmembrane</keyword>
<feature type="transmembrane region" description="Helical" evidence="1">
    <location>
        <begin position="56"/>
        <end position="76"/>
    </location>
</feature>
<proteinExistence type="predicted"/>